<evidence type="ECO:0000256" key="2">
    <source>
        <dbReference type="ARBA" id="ARBA00014363"/>
    </source>
</evidence>
<dbReference type="InterPro" id="IPR050238">
    <property type="entry name" value="DNA_Rep/Repair_Clamp_Loader"/>
</dbReference>
<dbReference type="SMART" id="SM00382">
    <property type="entry name" value="AAA"/>
    <property type="match status" value="1"/>
</dbReference>
<dbReference type="Pfam" id="PF13177">
    <property type="entry name" value="DNA_pol3_delta2"/>
    <property type="match status" value="1"/>
</dbReference>
<dbReference type="SUPFAM" id="SSF52540">
    <property type="entry name" value="P-loop containing nucleoside triphosphate hydrolases"/>
    <property type="match status" value="1"/>
</dbReference>
<keyword evidence="5" id="KW-0235">DNA replication</keyword>
<feature type="domain" description="AAA+ ATPase" evidence="9">
    <location>
        <begin position="62"/>
        <end position="202"/>
    </location>
</feature>
<feature type="compositionally biased region" description="Polar residues" evidence="8">
    <location>
        <begin position="49"/>
        <end position="62"/>
    </location>
</feature>
<dbReference type="PANTHER" id="PTHR11669">
    <property type="entry name" value="REPLICATION FACTOR C / DNA POLYMERASE III GAMMA-TAU SUBUNIT"/>
    <property type="match status" value="1"/>
</dbReference>
<sequence length="415" mass="45581">MSVWDELVGQEHALAVLQQAAQGARAIVDHAQEAHPGADTSGSVRADASSLTQPTDDPSRSMTHAWLITGPPGSGRSVAAIAFAAALQCTGEFPGCGQCPGCRTTMARTNGDVSILTTESTQIRIDEVRQIVLRAQTAPSQGRWRVIVIEDADRMMERTANVLLKAIEEPPERTVWLLCAPSAEDMITTIRSRCRHLGLRIPDPHAVADLLVRRDGVDPADALSAARAAQSHIGLARALAKDPKMRQRRRQIITAPAQVRSVGEAVFAAEDLLSIAKTQAESQSEERNAREKAELMRQLGMEEGQSPASHQRARIRELEEDQKRRSKRAIQDSLDRALVDLLGIYRDVLMRQLGTDQEPINDDCLDLIDQLCAQSTPQQTMKRVQAIEEARKRLTTNMSVPLILESMALSLRPQV</sequence>
<keyword evidence="3 10" id="KW-0808">Transferase</keyword>
<feature type="region of interest" description="Disordered" evidence="8">
    <location>
        <begin position="35"/>
        <end position="62"/>
    </location>
</feature>
<dbReference type="PANTHER" id="PTHR11669:SF8">
    <property type="entry name" value="DNA POLYMERASE III SUBUNIT DELTA"/>
    <property type="match status" value="1"/>
</dbReference>
<evidence type="ECO:0000256" key="8">
    <source>
        <dbReference type="SAM" id="MobiDB-lite"/>
    </source>
</evidence>
<dbReference type="InterPro" id="IPR027417">
    <property type="entry name" value="P-loop_NTPase"/>
</dbReference>
<keyword evidence="6" id="KW-0239">DNA-directed DNA polymerase</keyword>
<comment type="catalytic activity">
    <reaction evidence="7">
        <text>DNA(n) + a 2'-deoxyribonucleoside 5'-triphosphate = DNA(n+1) + diphosphate</text>
        <dbReference type="Rhea" id="RHEA:22508"/>
        <dbReference type="Rhea" id="RHEA-COMP:17339"/>
        <dbReference type="Rhea" id="RHEA-COMP:17340"/>
        <dbReference type="ChEBI" id="CHEBI:33019"/>
        <dbReference type="ChEBI" id="CHEBI:61560"/>
        <dbReference type="ChEBI" id="CHEBI:173112"/>
        <dbReference type="EC" id="2.7.7.7"/>
    </reaction>
</comment>
<dbReference type="EMBL" id="CACRSM010000002">
    <property type="protein sequence ID" value="VYS81071.1"/>
    <property type="molecule type" value="Genomic_DNA"/>
</dbReference>
<keyword evidence="4 10" id="KW-0548">Nucleotidyltransferase</keyword>
<name>A0A6N2RLN8_9ACTO</name>
<dbReference type="GO" id="GO:0003887">
    <property type="term" value="F:DNA-directed DNA polymerase activity"/>
    <property type="evidence" value="ECO:0007669"/>
    <property type="project" value="UniProtKB-EC"/>
</dbReference>
<reference evidence="10" key="1">
    <citation type="submission" date="2019-11" db="EMBL/GenBank/DDBJ databases">
        <authorList>
            <person name="Feng L."/>
        </authorList>
    </citation>
    <scope>NUCLEOTIDE SEQUENCE</scope>
    <source>
        <strain evidence="10">AodontolyticusLFYP35</strain>
    </source>
</reference>
<organism evidence="10">
    <name type="scientific">Schaalia odontolytica</name>
    <dbReference type="NCBI Taxonomy" id="1660"/>
    <lineage>
        <taxon>Bacteria</taxon>
        <taxon>Bacillati</taxon>
        <taxon>Actinomycetota</taxon>
        <taxon>Actinomycetes</taxon>
        <taxon>Actinomycetales</taxon>
        <taxon>Actinomycetaceae</taxon>
        <taxon>Schaalia</taxon>
    </lineage>
</organism>
<proteinExistence type="predicted"/>
<dbReference type="EC" id="2.7.7.7" evidence="1"/>
<evidence type="ECO:0000256" key="3">
    <source>
        <dbReference type="ARBA" id="ARBA00022679"/>
    </source>
</evidence>
<evidence type="ECO:0000256" key="4">
    <source>
        <dbReference type="ARBA" id="ARBA00022695"/>
    </source>
</evidence>
<evidence type="ECO:0000256" key="1">
    <source>
        <dbReference type="ARBA" id="ARBA00012417"/>
    </source>
</evidence>
<dbReference type="InterPro" id="IPR015199">
    <property type="entry name" value="DNA_pol_III_delta_C"/>
</dbReference>
<evidence type="ECO:0000256" key="6">
    <source>
        <dbReference type="ARBA" id="ARBA00022932"/>
    </source>
</evidence>
<evidence type="ECO:0000313" key="10">
    <source>
        <dbReference type="EMBL" id="VYS81071.1"/>
    </source>
</evidence>
<gene>
    <name evidence="10" type="primary">dnaX_1</name>
    <name evidence="10" type="ORF">AOLFYP35_00390</name>
</gene>
<dbReference type="GO" id="GO:0006261">
    <property type="term" value="P:DNA-templated DNA replication"/>
    <property type="evidence" value="ECO:0007669"/>
    <property type="project" value="TreeGrafter"/>
</dbReference>
<dbReference type="InterPro" id="IPR003593">
    <property type="entry name" value="AAA+_ATPase"/>
</dbReference>
<accession>A0A6N2RLN8</accession>
<protein>
    <recommendedName>
        <fullName evidence="2">DNA polymerase III subunit delta'</fullName>
        <ecNumber evidence="1">2.7.7.7</ecNumber>
    </recommendedName>
</protein>
<dbReference type="NCBIfam" id="NF005926">
    <property type="entry name" value="PRK07940.1"/>
    <property type="match status" value="1"/>
</dbReference>
<dbReference type="Pfam" id="PF09115">
    <property type="entry name" value="DNApol3-delta_C"/>
    <property type="match status" value="1"/>
</dbReference>
<evidence type="ECO:0000256" key="5">
    <source>
        <dbReference type="ARBA" id="ARBA00022705"/>
    </source>
</evidence>
<dbReference type="AlphaFoldDB" id="A0A6N2RLN8"/>
<evidence type="ECO:0000259" key="9">
    <source>
        <dbReference type="SMART" id="SM00382"/>
    </source>
</evidence>
<evidence type="ECO:0000256" key="7">
    <source>
        <dbReference type="ARBA" id="ARBA00049244"/>
    </source>
</evidence>
<dbReference type="Gene3D" id="3.40.50.300">
    <property type="entry name" value="P-loop containing nucleotide triphosphate hydrolases"/>
    <property type="match status" value="1"/>
</dbReference>